<organism evidence="2">
    <name type="scientific">Myoviridae sp. ctZgq1</name>
    <dbReference type="NCBI Taxonomy" id="2826666"/>
    <lineage>
        <taxon>Viruses</taxon>
        <taxon>Duplodnaviria</taxon>
        <taxon>Heunggongvirae</taxon>
        <taxon>Uroviricota</taxon>
        <taxon>Caudoviricetes</taxon>
    </lineage>
</organism>
<feature type="transmembrane region" description="Helical" evidence="1">
    <location>
        <begin position="6"/>
        <end position="29"/>
    </location>
</feature>
<keyword evidence="1" id="KW-0812">Transmembrane</keyword>
<reference evidence="2" key="1">
    <citation type="journal article" date="2021" name="Proc. Natl. Acad. Sci. U.S.A.">
        <title>A Catalog of Tens of Thousands of Viruses from Human Metagenomes Reveals Hidden Associations with Chronic Diseases.</title>
        <authorList>
            <person name="Tisza M.J."/>
            <person name="Buck C.B."/>
        </authorList>
    </citation>
    <scope>NUCLEOTIDE SEQUENCE</scope>
    <source>
        <strain evidence="2">CtZgq1</strain>
    </source>
</reference>
<name>A0A8S5LXT4_9CAUD</name>
<protein>
    <submittedName>
        <fullName evidence="2">Uncharacterized protein</fullName>
    </submittedName>
</protein>
<dbReference type="EMBL" id="BK014762">
    <property type="protein sequence ID" value="DAD74655.1"/>
    <property type="molecule type" value="Genomic_DNA"/>
</dbReference>
<accession>A0A8S5LXT4</accession>
<sequence>MKISNFPIALCVFMCYYNSVVKITTLLYIT</sequence>
<proteinExistence type="predicted"/>
<evidence type="ECO:0000256" key="1">
    <source>
        <dbReference type="SAM" id="Phobius"/>
    </source>
</evidence>
<evidence type="ECO:0000313" key="2">
    <source>
        <dbReference type="EMBL" id="DAD74655.1"/>
    </source>
</evidence>
<keyword evidence="1" id="KW-0472">Membrane</keyword>
<keyword evidence="1" id="KW-1133">Transmembrane helix</keyword>